<dbReference type="RefSeq" id="WP_181731447.1">
    <property type="nucleotide sequence ID" value="NZ_JACEIR010000002.1"/>
</dbReference>
<dbReference type="AlphaFoldDB" id="A0A8I1ADH5"/>
<keyword evidence="3" id="KW-1185">Reference proteome</keyword>
<accession>A0A8I1ADH5</accession>
<name>A0A8I1ADH5_THEIN</name>
<dbReference type="InterPro" id="IPR036689">
    <property type="entry name" value="ESAT-6-like_sf"/>
</dbReference>
<dbReference type="NCBIfam" id="TIGR03930">
    <property type="entry name" value="WXG100_ESAT6"/>
    <property type="match status" value="1"/>
</dbReference>
<protein>
    <submittedName>
        <fullName evidence="2">WXG100 family type VII secretion target</fullName>
    </submittedName>
</protein>
<comment type="caution">
    <text evidence="2">The sequence shown here is derived from an EMBL/GenBank/DDBJ whole genome shotgun (WGS) entry which is preliminary data.</text>
</comment>
<reference evidence="2 3" key="1">
    <citation type="submission" date="2020-12" db="EMBL/GenBank/DDBJ databases">
        <title>WGS of Thermoactinomyces spp.</title>
        <authorList>
            <person name="Cheng K."/>
        </authorList>
    </citation>
    <scope>NUCLEOTIDE SEQUENCE [LARGE SCALE GENOMIC DNA]</scope>
    <source>
        <strain evidence="3">CICC 10671\DSM 43846</strain>
    </source>
</reference>
<dbReference type="Proteomes" id="UP000633619">
    <property type="component" value="Unassembled WGS sequence"/>
</dbReference>
<evidence type="ECO:0000313" key="2">
    <source>
        <dbReference type="EMBL" id="MBH8595135.1"/>
    </source>
</evidence>
<feature type="coiled-coil region" evidence="1">
    <location>
        <begin position="15"/>
        <end position="42"/>
    </location>
</feature>
<dbReference type="SUPFAM" id="SSF140453">
    <property type="entry name" value="EsxAB dimer-like"/>
    <property type="match status" value="1"/>
</dbReference>
<evidence type="ECO:0000256" key="1">
    <source>
        <dbReference type="SAM" id="Coils"/>
    </source>
</evidence>
<sequence length="89" mass="10370">MAQIQIDPDHVEQVAKQFQAKRQESEQIIQHLKSQITGLEGQWKGMTKERFFSDFQEAEQNMKNFTLLLENISTALTQIATKFRQTDQA</sequence>
<keyword evidence="1" id="KW-0175">Coiled coil</keyword>
<dbReference type="InterPro" id="IPR010310">
    <property type="entry name" value="T7SS_ESAT-6-like"/>
</dbReference>
<organism evidence="2 3">
    <name type="scientific">Thermoactinomyces intermedius</name>
    <dbReference type="NCBI Taxonomy" id="2024"/>
    <lineage>
        <taxon>Bacteria</taxon>
        <taxon>Bacillati</taxon>
        <taxon>Bacillota</taxon>
        <taxon>Bacilli</taxon>
        <taxon>Bacillales</taxon>
        <taxon>Thermoactinomycetaceae</taxon>
        <taxon>Thermoactinomyces</taxon>
    </lineage>
</organism>
<dbReference type="EMBL" id="JAECVW010000003">
    <property type="protein sequence ID" value="MBH8595135.1"/>
    <property type="molecule type" value="Genomic_DNA"/>
</dbReference>
<proteinExistence type="predicted"/>
<evidence type="ECO:0000313" key="3">
    <source>
        <dbReference type="Proteomes" id="UP000633619"/>
    </source>
</evidence>
<dbReference type="Gene3D" id="1.10.287.850">
    <property type="entry name" value="HP0062-like domain"/>
    <property type="match status" value="1"/>
</dbReference>
<gene>
    <name evidence="2" type="ORF">I8U20_07305</name>
</gene>
<dbReference type="Pfam" id="PF06013">
    <property type="entry name" value="WXG100"/>
    <property type="match status" value="1"/>
</dbReference>